<keyword evidence="5" id="KW-0560">Oxidoreductase</keyword>
<evidence type="ECO:0008006" key="10">
    <source>
        <dbReference type="Google" id="ProtNLM"/>
    </source>
</evidence>
<dbReference type="InterPro" id="IPR013094">
    <property type="entry name" value="AB_hydrolase_3"/>
</dbReference>
<evidence type="ECO:0000256" key="2">
    <source>
        <dbReference type="ARBA" id="ARBA00006730"/>
    </source>
</evidence>
<evidence type="ECO:0000259" key="6">
    <source>
        <dbReference type="Pfam" id="PF01266"/>
    </source>
</evidence>
<dbReference type="SUPFAM" id="SSF51971">
    <property type="entry name" value="Nucleotide-binding domain"/>
    <property type="match status" value="1"/>
</dbReference>
<dbReference type="Pfam" id="PF01266">
    <property type="entry name" value="DAO"/>
    <property type="match status" value="1"/>
</dbReference>
<dbReference type="PROSITE" id="PS00677">
    <property type="entry name" value="DAO"/>
    <property type="match status" value="1"/>
</dbReference>
<dbReference type="PANTHER" id="PTHR11530">
    <property type="entry name" value="D-AMINO ACID OXIDASE"/>
    <property type="match status" value="1"/>
</dbReference>
<dbReference type="Proteomes" id="UP000249363">
    <property type="component" value="Unassembled WGS sequence"/>
</dbReference>
<gene>
    <name evidence="8" type="ORF">BHQ10_007332</name>
</gene>
<name>A0A364L669_TALAM</name>
<dbReference type="OrthoDB" id="408631at2759"/>
<dbReference type="GO" id="GO:0071949">
    <property type="term" value="F:FAD binding"/>
    <property type="evidence" value="ECO:0007669"/>
    <property type="project" value="InterPro"/>
</dbReference>
<dbReference type="Gene3D" id="3.40.50.720">
    <property type="entry name" value="NAD(P)-binding Rossmann-like Domain"/>
    <property type="match status" value="1"/>
</dbReference>
<dbReference type="GeneID" id="63796547"/>
<dbReference type="Gene3D" id="3.30.9.10">
    <property type="entry name" value="D-Amino Acid Oxidase, subunit A, domain 2"/>
    <property type="match status" value="1"/>
</dbReference>
<evidence type="ECO:0000256" key="3">
    <source>
        <dbReference type="ARBA" id="ARBA00022630"/>
    </source>
</evidence>
<dbReference type="STRING" id="1196081.A0A364L669"/>
<proteinExistence type="inferred from homology"/>
<dbReference type="GO" id="GO:0019478">
    <property type="term" value="P:D-amino acid catabolic process"/>
    <property type="evidence" value="ECO:0007669"/>
    <property type="project" value="TreeGrafter"/>
</dbReference>
<evidence type="ECO:0000259" key="7">
    <source>
        <dbReference type="Pfam" id="PF07859"/>
    </source>
</evidence>
<dbReference type="GO" id="GO:0005737">
    <property type="term" value="C:cytoplasm"/>
    <property type="evidence" value="ECO:0007669"/>
    <property type="project" value="TreeGrafter"/>
</dbReference>
<dbReference type="InterPro" id="IPR023209">
    <property type="entry name" value="DAO"/>
</dbReference>
<dbReference type="SUPFAM" id="SSF54373">
    <property type="entry name" value="FAD-linked reductases, C-terminal domain"/>
    <property type="match status" value="1"/>
</dbReference>
<comment type="similarity">
    <text evidence="2">Belongs to the DAMOX/DASOX family.</text>
</comment>
<dbReference type="RefSeq" id="XP_040735835.1">
    <property type="nucleotide sequence ID" value="XM_040880016.1"/>
</dbReference>
<keyword evidence="9" id="KW-1185">Reference proteome</keyword>
<keyword evidence="3" id="KW-0285">Flavoprotein</keyword>
<feature type="domain" description="Alpha/beta hydrolase fold-3" evidence="7">
    <location>
        <begin position="96"/>
        <end position="314"/>
    </location>
</feature>
<dbReference type="GO" id="GO:0016787">
    <property type="term" value="F:hydrolase activity"/>
    <property type="evidence" value="ECO:0007669"/>
    <property type="project" value="InterPro"/>
</dbReference>
<dbReference type="SUPFAM" id="SSF53474">
    <property type="entry name" value="alpha/beta-Hydrolases"/>
    <property type="match status" value="1"/>
</dbReference>
<evidence type="ECO:0000313" key="9">
    <source>
        <dbReference type="Proteomes" id="UP000249363"/>
    </source>
</evidence>
<sequence length="654" mass="72497">MQEESVNHIPEKYLHNLDSEWKEMWNKHGQDVVGAHLVTIEELRKCPAKYSFTYPIWDGPDVHDVQDHIVSVQDPEGTITCRVYTPSGPGPFPMHLNFHGGGWVLGGLKTEAAWCRSMCNEAGIVVIDVDYRLAPEFPFPVAIYDCWAALQWATSSAKLLNIDPTSTSIGGLSSGGLNTAVLAHFARDAIPRIDLKLQLMIVPATDMRYIPISLDERVRLTPETCQYPSAIFCSDLPWSPLERESWFLKYYIGEDPETRAKILSDWRMTPVLSPCLRDLAPAHIVTAEYDVERDEAEHYGRMLQAAGNQVSMKRAGIVGLDVAIELSKRGYGKYVTVIAEHLPGDSSIDYTSPWAGANFSGISGGDANALRWDRAGYTLMMKMIDKKTTEAKYLAKTDSTEYWDEMPQPDKIQSMTEYLRDLVIIPKNELPAGVAFGIKFTTVTINAPAHCQHLQNLLSQPEYGSVPFLRRRVSRLQDAFISKNTKLVFNCIGNSAITLSGVSDSKCYPTRGQILVVKAPSVKQNIMRHGAGYETYVIPRPLSNGTVILGGYMQKGNSFPNVKEEESASILERTGELLPILLNGEVKIVRAVVGLRPSREGGARVEQEKIDLDKIVIHNYGAGGTGFQAGIGMAVDAVDLATDELRKWGQMSML</sequence>
<evidence type="ECO:0000256" key="5">
    <source>
        <dbReference type="ARBA" id="ARBA00023002"/>
    </source>
</evidence>
<dbReference type="InterPro" id="IPR029058">
    <property type="entry name" value="AB_hydrolase_fold"/>
</dbReference>
<dbReference type="PANTHER" id="PTHR11530:SF11">
    <property type="entry name" value="D-ASPARTATE OXIDASE"/>
    <property type="match status" value="1"/>
</dbReference>
<evidence type="ECO:0000313" key="8">
    <source>
        <dbReference type="EMBL" id="RAO71320.1"/>
    </source>
</evidence>
<comment type="cofactor">
    <cofactor evidence="1">
        <name>FAD</name>
        <dbReference type="ChEBI" id="CHEBI:57692"/>
    </cofactor>
</comment>
<dbReference type="Pfam" id="PF07859">
    <property type="entry name" value="Abhydrolase_3"/>
    <property type="match status" value="1"/>
</dbReference>
<evidence type="ECO:0000256" key="4">
    <source>
        <dbReference type="ARBA" id="ARBA00022827"/>
    </source>
</evidence>
<dbReference type="InterPro" id="IPR006076">
    <property type="entry name" value="FAD-dep_OxRdtase"/>
</dbReference>
<feature type="domain" description="FAD dependent oxidoreductase" evidence="6">
    <location>
        <begin position="315"/>
        <end position="639"/>
    </location>
</feature>
<protein>
    <recommendedName>
        <fullName evidence="10">Alpha/beta hydrolase fold-3 domain-containing protein</fullName>
    </recommendedName>
</protein>
<dbReference type="InterPro" id="IPR006181">
    <property type="entry name" value="D-amino_acid_oxidase_CS"/>
</dbReference>
<dbReference type="GO" id="GO:0003884">
    <property type="term" value="F:D-amino-acid oxidase activity"/>
    <property type="evidence" value="ECO:0007669"/>
    <property type="project" value="InterPro"/>
</dbReference>
<dbReference type="Gene3D" id="3.40.50.1820">
    <property type="entry name" value="alpha/beta hydrolase"/>
    <property type="match status" value="1"/>
</dbReference>
<keyword evidence="4" id="KW-0274">FAD</keyword>
<reference evidence="8 9" key="1">
    <citation type="journal article" date="2017" name="Biotechnol. Biofuels">
        <title>Differential beta-glucosidase expression as a function of carbon source availability in Talaromyces amestolkiae: a genomic and proteomic approach.</title>
        <authorList>
            <person name="de Eugenio L.I."/>
            <person name="Mendez-Liter J.A."/>
            <person name="Nieto-Dominguez M."/>
            <person name="Alonso L."/>
            <person name="Gil-Munoz J."/>
            <person name="Barriuso J."/>
            <person name="Prieto A."/>
            <person name="Martinez M.J."/>
        </authorList>
    </citation>
    <scope>NUCLEOTIDE SEQUENCE [LARGE SCALE GENOMIC DNA]</scope>
    <source>
        <strain evidence="8 9">CIB</strain>
    </source>
</reference>
<organism evidence="8 9">
    <name type="scientific">Talaromyces amestolkiae</name>
    <dbReference type="NCBI Taxonomy" id="1196081"/>
    <lineage>
        <taxon>Eukaryota</taxon>
        <taxon>Fungi</taxon>
        <taxon>Dikarya</taxon>
        <taxon>Ascomycota</taxon>
        <taxon>Pezizomycotina</taxon>
        <taxon>Eurotiomycetes</taxon>
        <taxon>Eurotiomycetidae</taxon>
        <taxon>Eurotiales</taxon>
        <taxon>Trichocomaceae</taxon>
        <taxon>Talaromyces</taxon>
        <taxon>Talaromyces sect. Talaromyces</taxon>
    </lineage>
</organism>
<comment type="caution">
    <text evidence="8">The sequence shown here is derived from an EMBL/GenBank/DDBJ whole genome shotgun (WGS) entry which is preliminary data.</text>
</comment>
<accession>A0A364L669</accession>
<dbReference type="EMBL" id="MIKG01000015">
    <property type="protein sequence ID" value="RAO71320.1"/>
    <property type="molecule type" value="Genomic_DNA"/>
</dbReference>
<evidence type="ECO:0000256" key="1">
    <source>
        <dbReference type="ARBA" id="ARBA00001974"/>
    </source>
</evidence>
<dbReference type="AlphaFoldDB" id="A0A364L669"/>